<organism evidence="6 7">
    <name type="scientific">Phytophthora megakarya</name>
    <dbReference type="NCBI Taxonomy" id="4795"/>
    <lineage>
        <taxon>Eukaryota</taxon>
        <taxon>Sar</taxon>
        <taxon>Stramenopiles</taxon>
        <taxon>Oomycota</taxon>
        <taxon>Peronosporomycetes</taxon>
        <taxon>Peronosporales</taxon>
        <taxon>Peronosporaceae</taxon>
        <taxon>Phytophthora</taxon>
    </lineage>
</organism>
<comment type="caution">
    <text evidence="6">The sequence shown here is derived from an EMBL/GenBank/DDBJ whole genome shotgun (WGS) entry which is preliminary data.</text>
</comment>
<dbReference type="Gene3D" id="3.40.395.10">
    <property type="entry name" value="Adenoviral Proteinase, Chain A"/>
    <property type="match status" value="1"/>
</dbReference>
<accession>A0A225VCF1</accession>
<evidence type="ECO:0000313" key="7">
    <source>
        <dbReference type="Proteomes" id="UP000198211"/>
    </source>
</evidence>
<name>A0A225VCF1_9STRA</name>
<dbReference type="PROSITE" id="PS50600">
    <property type="entry name" value="ULP_PROTEASE"/>
    <property type="match status" value="1"/>
</dbReference>
<gene>
    <name evidence="6" type="ORF">PHMEG_00025329</name>
</gene>
<evidence type="ECO:0000256" key="2">
    <source>
        <dbReference type="ARBA" id="ARBA00022670"/>
    </source>
</evidence>
<evidence type="ECO:0000256" key="3">
    <source>
        <dbReference type="ARBA" id="ARBA00022801"/>
    </source>
</evidence>
<keyword evidence="7" id="KW-1185">Reference proteome</keyword>
<sequence length="425" mass="48212">MKEYRVAMKALHTVAKLFQHGEYAALTNKRMMLRKELSTFNDKFEIQSPPKSRGRPKQKSKALRTKRKQAINMVEEDMQMHRNKNNLLTVYEILQNIPTYKSCGEKLLQFNEYLFGSKPKAPIAHELSKLPRTKPLMRPEEIVRIFPKDLINKCTAKVTAYQEKHRGVPEMQIVLEIPGVGVFANTTIPLMRRWHDAKAAAMRIQRALDWCAKVDYESYGNASFYVAEDPTIPEIVENLPMLSYEATELLDLASKSTISAQTMKTVLTKLFHADKDVRVVNPSHVGVKNGSISTDQGHFRRALAGATNKMKVLIPVNCSNNHWCAVLMNLQKGRSYIYDPMASSYLAAVRAVAQTLIQMVPKEARPSTRLINHDPGIGIQTGSYNCGVYVLLAFEMFCGSEPLGNLSKTTLQCLRYRYMCMCLKD</sequence>
<dbReference type="AlphaFoldDB" id="A0A225VCF1"/>
<dbReference type="InterPro" id="IPR003653">
    <property type="entry name" value="Peptidase_C48_C"/>
</dbReference>
<evidence type="ECO:0000313" key="6">
    <source>
        <dbReference type="EMBL" id="OWZ03012.1"/>
    </source>
</evidence>
<dbReference type="Pfam" id="PF02902">
    <property type="entry name" value="Peptidase_C48"/>
    <property type="match status" value="1"/>
</dbReference>
<keyword evidence="3" id="KW-0378">Hydrolase</keyword>
<proteinExistence type="inferred from homology"/>
<comment type="similarity">
    <text evidence="1">Belongs to the peptidase C48 family.</text>
</comment>
<feature type="domain" description="Ubiquitin-like protease family profile" evidence="5">
    <location>
        <begin position="242"/>
        <end position="397"/>
    </location>
</feature>
<reference evidence="7" key="1">
    <citation type="submission" date="2017-03" db="EMBL/GenBank/DDBJ databases">
        <title>Phytopthora megakarya and P. palmivora, two closely related causual agents of cacao black pod achieved similar genome size and gene model numbers by different mechanisms.</title>
        <authorList>
            <person name="Ali S."/>
            <person name="Shao J."/>
            <person name="Larry D.J."/>
            <person name="Kronmiller B."/>
            <person name="Shen D."/>
            <person name="Strem M.D."/>
            <person name="Melnick R.L."/>
            <person name="Guiltinan M.J."/>
            <person name="Tyler B.M."/>
            <person name="Meinhardt L.W."/>
            <person name="Bailey B.A."/>
        </authorList>
    </citation>
    <scope>NUCLEOTIDE SEQUENCE [LARGE SCALE GENOMIC DNA]</scope>
    <source>
        <strain evidence="7">zdho120</strain>
    </source>
</reference>
<feature type="region of interest" description="Disordered" evidence="4">
    <location>
        <begin position="43"/>
        <end position="64"/>
    </location>
</feature>
<feature type="compositionally biased region" description="Basic residues" evidence="4">
    <location>
        <begin position="52"/>
        <end position="64"/>
    </location>
</feature>
<protein>
    <recommendedName>
        <fullName evidence="5">Ubiquitin-like protease family profile domain-containing protein</fullName>
    </recommendedName>
</protein>
<dbReference type="GO" id="GO:0006508">
    <property type="term" value="P:proteolysis"/>
    <property type="evidence" value="ECO:0007669"/>
    <property type="project" value="UniProtKB-KW"/>
</dbReference>
<dbReference type="STRING" id="4795.A0A225VCF1"/>
<dbReference type="GO" id="GO:0008234">
    <property type="term" value="F:cysteine-type peptidase activity"/>
    <property type="evidence" value="ECO:0007669"/>
    <property type="project" value="InterPro"/>
</dbReference>
<dbReference type="EMBL" id="NBNE01005785">
    <property type="protein sequence ID" value="OWZ03012.1"/>
    <property type="molecule type" value="Genomic_DNA"/>
</dbReference>
<dbReference type="SUPFAM" id="SSF54001">
    <property type="entry name" value="Cysteine proteinases"/>
    <property type="match status" value="1"/>
</dbReference>
<dbReference type="InterPro" id="IPR038765">
    <property type="entry name" value="Papain-like_cys_pep_sf"/>
</dbReference>
<keyword evidence="2" id="KW-0645">Protease</keyword>
<evidence type="ECO:0000259" key="5">
    <source>
        <dbReference type="PROSITE" id="PS50600"/>
    </source>
</evidence>
<dbReference type="Proteomes" id="UP000198211">
    <property type="component" value="Unassembled WGS sequence"/>
</dbReference>
<evidence type="ECO:0000256" key="4">
    <source>
        <dbReference type="SAM" id="MobiDB-lite"/>
    </source>
</evidence>
<evidence type="ECO:0000256" key="1">
    <source>
        <dbReference type="ARBA" id="ARBA00005234"/>
    </source>
</evidence>
<dbReference type="OrthoDB" id="115385at2759"/>